<protein>
    <recommendedName>
        <fullName evidence="2">Anti-sigma K factor RskA C-terminal domain-containing protein</fullName>
    </recommendedName>
</protein>
<evidence type="ECO:0000256" key="1">
    <source>
        <dbReference type="SAM" id="Phobius"/>
    </source>
</evidence>
<proteinExistence type="predicted"/>
<reference evidence="3 4" key="1">
    <citation type="journal article" date="2019" name="Int. J. Syst. Evol. Microbiol.">
        <title>The Global Catalogue of Microorganisms (GCM) 10K type strain sequencing project: providing services to taxonomists for standard genome sequencing and annotation.</title>
        <authorList>
            <consortium name="The Broad Institute Genomics Platform"/>
            <consortium name="The Broad Institute Genome Sequencing Center for Infectious Disease"/>
            <person name="Wu L."/>
            <person name="Ma J."/>
        </authorList>
    </citation>
    <scope>NUCLEOTIDE SEQUENCE [LARGE SCALE GENOMIC DNA]</scope>
    <source>
        <strain evidence="3 4">JCM 16013</strain>
    </source>
</reference>
<feature type="domain" description="Anti-sigma K factor RskA C-terminal" evidence="2">
    <location>
        <begin position="51"/>
        <end position="182"/>
    </location>
</feature>
<keyword evidence="4" id="KW-1185">Reference proteome</keyword>
<keyword evidence="1" id="KW-0472">Membrane</keyword>
<dbReference type="InterPro" id="IPR018764">
    <property type="entry name" value="RskA_C"/>
</dbReference>
<feature type="transmembrane region" description="Helical" evidence="1">
    <location>
        <begin position="40"/>
        <end position="60"/>
    </location>
</feature>
<keyword evidence="1" id="KW-1133">Transmembrane helix</keyword>
<dbReference type="RefSeq" id="WP_344655731.1">
    <property type="nucleotide sequence ID" value="NZ_BAAAQM010000003.1"/>
</dbReference>
<dbReference type="Proteomes" id="UP001499854">
    <property type="component" value="Unassembled WGS sequence"/>
</dbReference>
<comment type="caution">
    <text evidence="3">The sequence shown here is derived from an EMBL/GenBank/DDBJ whole genome shotgun (WGS) entry which is preliminary data.</text>
</comment>
<gene>
    <name evidence="3" type="ORF">GCM10009838_10210</name>
</gene>
<sequence length="189" mass="20036">MVEEEQQEQVSVEQTPLKADGEAVTGAARWRAFAERQARAFHVLALTCIVFGAAAAAFAWTTIRVHDRQAAAENKERDVAQVLAAADVESAREQAVGGGIVTAHYSPALGRAVVVEHGMHTPTGGRTYVLWYLDGSGAFRSAGSSRFDHPVNDLVLVSVPATTRLQITLESSGKAAHPTTPPLAVLPLG</sequence>
<organism evidence="3 4">
    <name type="scientific">Catenulispora subtropica</name>
    <dbReference type="NCBI Taxonomy" id="450798"/>
    <lineage>
        <taxon>Bacteria</taxon>
        <taxon>Bacillati</taxon>
        <taxon>Actinomycetota</taxon>
        <taxon>Actinomycetes</taxon>
        <taxon>Catenulisporales</taxon>
        <taxon>Catenulisporaceae</taxon>
        <taxon>Catenulispora</taxon>
    </lineage>
</organism>
<name>A0ABN2QQ35_9ACTN</name>
<evidence type="ECO:0000313" key="4">
    <source>
        <dbReference type="Proteomes" id="UP001499854"/>
    </source>
</evidence>
<dbReference type="Pfam" id="PF10099">
    <property type="entry name" value="RskA_C"/>
    <property type="match status" value="1"/>
</dbReference>
<accession>A0ABN2QQ35</accession>
<dbReference type="EMBL" id="BAAAQM010000003">
    <property type="protein sequence ID" value="GAA1956309.1"/>
    <property type="molecule type" value="Genomic_DNA"/>
</dbReference>
<evidence type="ECO:0000313" key="3">
    <source>
        <dbReference type="EMBL" id="GAA1956309.1"/>
    </source>
</evidence>
<evidence type="ECO:0000259" key="2">
    <source>
        <dbReference type="Pfam" id="PF10099"/>
    </source>
</evidence>
<keyword evidence="1" id="KW-0812">Transmembrane</keyword>